<protein>
    <submittedName>
        <fullName evidence="1">Uncharacterized protein</fullName>
    </submittedName>
</protein>
<dbReference type="GeneID" id="81398437"/>
<gene>
    <name evidence="1" type="ORF">NUU61_008743</name>
</gene>
<reference evidence="1" key="2">
    <citation type="journal article" date="2023" name="IMA Fungus">
        <title>Comparative genomic study of the Penicillium genus elucidates a diverse pangenome and 15 lateral gene transfer events.</title>
        <authorList>
            <person name="Petersen C."/>
            <person name="Sorensen T."/>
            <person name="Nielsen M.R."/>
            <person name="Sondergaard T.E."/>
            <person name="Sorensen J.L."/>
            <person name="Fitzpatrick D.A."/>
            <person name="Frisvad J.C."/>
            <person name="Nielsen K.L."/>
        </authorList>
    </citation>
    <scope>NUCLEOTIDE SEQUENCE</scope>
    <source>
        <strain evidence="1">IBT 34128</strain>
    </source>
</reference>
<evidence type="ECO:0000313" key="2">
    <source>
        <dbReference type="Proteomes" id="UP001141434"/>
    </source>
</evidence>
<dbReference type="RefSeq" id="XP_056507561.1">
    <property type="nucleotide sequence ID" value="XM_056659268.1"/>
</dbReference>
<dbReference type="AlphaFoldDB" id="A0A9W9JW90"/>
<proteinExistence type="predicted"/>
<comment type="caution">
    <text evidence="1">The sequence shown here is derived from an EMBL/GenBank/DDBJ whole genome shotgun (WGS) entry which is preliminary data.</text>
</comment>
<name>A0A9W9JW90_9EURO</name>
<dbReference type="OrthoDB" id="4192850at2759"/>
<evidence type="ECO:0000313" key="1">
    <source>
        <dbReference type="EMBL" id="KAJ5084164.1"/>
    </source>
</evidence>
<sequence>MAEAVRRRRSIMRLSYACNTITDYTYDPRCFEMPSWLQVPPEVQEAHHQLHSIALQVIKGMNVLSGMRERRYNELCSKDMGILHHMHDPTLAPAPKIPRDALKFYVDPLHYATFTTTYIRLISEFVTIPYQKWRGYKSHLEHMASRLMGSFQYQEWRRWWQGTFVDEMWKWEVCMEGLVMPTWEEIIDDVYLMIIDWVEDSEELANTFYISSPESITPLDEPTNVSFSFSTCLV</sequence>
<keyword evidence="2" id="KW-1185">Reference proteome</keyword>
<organism evidence="1 2">
    <name type="scientific">Penicillium alfredii</name>
    <dbReference type="NCBI Taxonomy" id="1506179"/>
    <lineage>
        <taxon>Eukaryota</taxon>
        <taxon>Fungi</taxon>
        <taxon>Dikarya</taxon>
        <taxon>Ascomycota</taxon>
        <taxon>Pezizomycotina</taxon>
        <taxon>Eurotiomycetes</taxon>
        <taxon>Eurotiomycetidae</taxon>
        <taxon>Eurotiales</taxon>
        <taxon>Aspergillaceae</taxon>
        <taxon>Penicillium</taxon>
    </lineage>
</organism>
<accession>A0A9W9JW90</accession>
<dbReference type="Proteomes" id="UP001141434">
    <property type="component" value="Unassembled WGS sequence"/>
</dbReference>
<dbReference type="EMBL" id="JAPMSZ010000011">
    <property type="protein sequence ID" value="KAJ5084164.1"/>
    <property type="molecule type" value="Genomic_DNA"/>
</dbReference>
<reference evidence="1" key="1">
    <citation type="submission" date="2022-11" db="EMBL/GenBank/DDBJ databases">
        <authorList>
            <person name="Petersen C."/>
        </authorList>
    </citation>
    <scope>NUCLEOTIDE SEQUENCE</scope>
    <source>
        <strain evidence="1">IBT 34128</strain>
    </source>
</reference>